<dbReference type="SMART" id="SM00855">
    <property type="entry name" value="PGAM"/>
    <property type="match status" value="1"/>
</dbReference>
<evidence type="ECO:0000313" key="1">
    <source>
        <dbReference type="EMBL" id="QAY72908.1"/>
    </source>
</evidence>
<protein>
    <submittedName>
        <fullName evidence="1">Histidine phosphatase family protein</fullName>
    </submittedName>
</protein>
<dbReference type="CDD" id="cd07067">
    <property type="entry name" value="HP_PGM_like"/>
    <property type="match status" value="1"/>
</dbReference>
<proteinExistence type="predicted"/>
<evidence type="ECO:0000313" key="2">
    <source>
        <dbReference type="Proteomes" id="UP000291259"/>
    </source>
</evidence>
<dbReference type="InterPro" id="IPR029033">
    <property type="entry name" value="His_PPase_superfam"/>
</dbReference>
<reference evidence="1 2" key="1">
    <citation type="submission" date="2019-01" db="EMBL/GenBank/DDBJ databases">
        <title>Genome sequencing of strain FW100M-8.</title>
        <authorList>
            <person name="Heo J."/>
            <person name="Kim S.-J."/>
            <person name="Kim J.-S."/>
            <person name="Hong S.-B."/>
            <person name="Kwon S.-W."/>
        </authorList>
    </citation>
    <scope>NUCLEOTIDE SEQUENCE [LARGE SCALE GENOMIC DNA]</scope>
    <source>
        <strain evidence="1 2">FW100M-8</strain>
    </source>
</reference>
<organism evidence="1 2">
    <name type="scientific">Agromyces protaetiae</name>
    <dbReference type="NCBI Taxonomy" id="2509455"/>
    <lineage>
        <taxon>Bacteria</taxon>
        <taxon>Bacillati</taxon>
        <taxon>Actinomycetota</taxon>
        <taxon>Actinomycetes</taxon>
        <taxon>Micrococcales</taxon>
        <taxon>Microbacteriaceae</taxon>
        <taxon>Agromyces</taxon>
    </lineage>
</organism>
<dbReference type="EMBL" id="CP035491">
    <property type="protein sequence ID" value="QAY72908.1"/>
    <property type="molecule type" value="Genomic_DNA"/>
</dbReference>
<accession>A0A4P6FQV4</accession>
<dbReference type="AlphaFoldDB" id="A0A4P6FQV4"/>
<dbReference type="PANTHER" id="PTHR47623">
    <property type="entry name" value="OS09G0287300 PROTEIN"/>
    <property type="match status" value="1"/>
</dbReference>
<dbReference type="Gene3D" id="3.40.50.1240">
    <property type="entry name" value="Phosphoglycerate mutase-like"/>
    <property type="match status" value="1"/>
</dbReference>
<dbReference type="PANTHER" id="PTHR47623:SF1">
    <property type="entry name" value="OS09G0287300 PROTEIN"/>
    <property type="match status" value="1"/>
</dbReference>
<sequence>MKTLFLVRHAKSDWGDPALADHARPLNARGLRDAPAMGRRLVDRGVVPGLILSSTALRARTTAEAFAAAFELEPGASVVLDPTLYATTTSHLLETVQGIDDAVETAMLVGHNPEFSGFVARLTGEHVELVTCAVAECRIDVDHWADVAIIGWSARRRVPEGEDRARPAELVRVDVPVR</sequence>
<dbReference type="InterPro" id="IPR013078">
    <property type="entry name" value="His_Pase_superF_clade-1"/>
</dbReference>
<name>A0A4P6FQV4_9MICO</name>
<dbReference type="OrthoDB" id="9810154at2"/>
<keyword evidence="2" id="KW-1185">Reference proteome</keyword>
<dbReference type="KEGG" id="agf:ET445_05680"/>
<dbReference type="Pfam" id="PF00300">
    <property type="entry name" value="His_Phos_1"/>
    <property type="match status" value="1"/>
</dbReference>
<dbReference type="RefSeq" id="WP_129189637.1">
    <property type="nucleotide sequence ID" value="NZ_CP035491.1"/>
</dbReference>
<gene>
    <name evidence="1" type="ORF">ET445_05680</name>
</gene>
<dbReference type="Proteomes" id="UP000291259">
    <property type="component" value="Chromosome"/>
</dbReference>
<dbReference type="SUPFAM" id="SSF53254">
    <property type="entry name" value="Phosphoglycerate mutase-like"/>
    <property type="match status" value="1"/>
</dbReference>